<evidence type="ECO:0000313" key="1">
    <source>
        <dbReference type="EMBL" id="OPB80664.1"/>
    </source>
</evidence>
<protein>
    <recommendedName>
        <fullName evidence="3">Fibrobacter succinogenes major paralogous domain-containing protein</fullName>
    </recommendedName>
</protein>
<comment type="caution">
    <text evidence="1">The sequence shown here is derived from an EMBL/GenBank/DDBJ whole genome shotgun (WGS) entry which is preliminary data.</text>
</comment>
<proteinExistence type="predicted"/>
<evidence type="ECO:0000313" key="2">
    <source>
        <dbReference type="Proteomes" id="UP000190816"/>
    </source>
</evidence>
<gene>
    <name evidence="1" type="ORF">BAY32_14940</name>
</gene>
<evidence type="ECO:0008006" key="3">
    <source>
        <dbReference type="Google" id="ProtNLM"/>
    </source>
</evidence>
<dbReference type="RefSeq" id="WP_078405271.1">
    <property type="nucleotide sequence ID" value="NZ_CP016377.1"/>
</dbReference>
<dbReference type="Proteomes" id="UP000190816">
    <property type="component" value="Unassembled WGS sequence"/>
</dbReference>
<dbReference type="EMBL" id="MAIC01000003">
    <property type="protein sequence ID" value="OPB80664.1"/>
    <property type="molecule type" value="Genomic_DNA"/>
</dbReference>
<dbReference type="PROSITE" id="PS51257">
    <property type="entry name" value="PROKAR_LIPOPROTEIN"/>
    <property type="match status" value="1"/>
</dbReference>
<name>A0AAJ3TQS9_9FLAO</name>
<reference evidence="1 2" key="1">
    <citation type="submission" date="2016-06" db="EMBL/GenBank/DDBJ databases">
        <authorList>
            <person name="Nicholson A.C."/>
        </authorList>
    </citation>
    <scope>NUCLEOTIDE SEQUENCE [LARGE SCALE GENOMIC DNA]</scope>
    <source>
        <strain evidence="1 2">G4123</strain>
    </source>
</reference>
<accession>A0AAJ3TQS9</accession>
<sequence>MKTKTFLKTLYLLSFSGSLLFTISCRSEQQDTTTENIKGISFNISVENFGELNVKNQANTKSNSVNTDLISREEFTSGPFSIVSELSADNTALKISPRSFLPGARQFRIVAYDSQTGDYTAQDIGSTNNPTQQLFANVNLVGGRKYTFVTYSLNTITPPPPAPTTNLNQAKLNLTGLNGEEAGTDLLYAINENVMISGGNTSISVILKHQFSRILISVDNSNATGTPGQSNYVKGSYPLENNNTGGFTGTISDFYVSGNLNIKDATITEGNNSGLAIPNITTTPKTYIINTGKDAAYKSVLIIPSGAIAIGNDINSTSLSININGPNDNGLQPGKSYTLKLKFNSDRYVDGAGITENKNNARYAVIGGYQWDRFNLGADANHPALSDPDTPSAEIHGAKYTYGAYTGQTNSYLSQYEDQNGGSVPSWTSNGNYWNTQDPCDTGTGYRIPTKDEYDKLIAATNNTTVGAYNSYSYGRKLQSKRSDVQLVFPAAGYRSTGTNPGVITERGIRVRYWNKSTLFDNTTATTSPHPNIGAAIRCIRKN</sequence>
<dbReference type="KEGG" id="ego:BBD34_00790"/>
<dbReference type="AlphaFoldDB" id="A0AAJ3TQS9"/>
<organism evidence="1 2">
    <name type="scientific">Elizabethkingia ursingii</name>
    <dbReference type="NCBI Taxonomy" id="1756150"/>
    <lineage>
        <taxon>Bacteria</taxon>
        <taxon>Pseudomonadati</taxon>
        <taxon>Bacteroidota</taxon>
        <taxon>Flavobacteriia</taxon>
        <taxon>Flavobacteriales</taxon>
        <taxon>Weeksellaceae</taxon>
        <taxon>Elizabethkingia</taxon>
    </lineage>
</organism>